<dbReference type="AlphaFoldDB" id="A0A1B4FY74"/>
<protein>
    <submittedName>
        <fullName evidence="1">Uncharacterized protein</fullName>
    </submittedName>
</protein>
<evidence type="ECO:0000313" key="1">
    <source>
        <dbReference type="EMBL" id="AOJ08607.1"/>
    </source>
</evidence>
<dbReference type="Proteomes" id="UP000067711">
    <property type="component" value="Chromosome 1"/>
</dbReference>
<evidence type="ECO:0000313" key="2">
    <source>
        <dbReference type="Proteomes" id="UP000067711"/>
    </source>
</evidence>
<organism evidence="1 2">
    <name type="scientific">Burkholderia mayonis</name>
    <dbReference type="NCBI Taxonomy" id="1385591"/>
    <lineage>
        <taxon>Bacteria</taxon>
        <taxon>Pseudomonadati</taxon>
        <taxon>Pseudomonadota</taxon>
        <taxon>Betaproteobacteria</taxon>
        <taxon>Burkholderiales</taxon>
        <taxon>Burkholderiaceae</taxon>
        <taxon>Burkholderia</taxon>
        <taxon>pseudomallei group</taxon>
    </lineage>
</organism>
<proteinExistence type="predicted"/>
<sequence length="60" mass="6313">MRRSHARGARRRADAAARVRLAAVADRCRAAGAACATFAADLVAGHEPEIDLDGLTPIED</sequence>
<reference evidence="1 2" key="1">
    <citation type="submission" date="2015-12" db="EMBL/GenBank/DDBJ databases">
        <title>Diversity of Burkholderia near neighbor genomes.</title>
        <authorList>
            <person name="Sahl J."/>
            <person name="Wagner D."/>
            <person name="Keim P."/>
        </authorList>
    </citation>
    <scope>NUCLEOTIDE SEQUENCE [LARGE SCALE GENOMIC DNA]</scope>
    <source>
        <strain evidence="1 2">BDU8</strain>
    </source>
</reference>
<name>A0A1B4FY74_9BURK</name>
<accession>A0A1B4FY74</accession>
<dbReference type="EMBL" id="CP013389">
    <property type="protein sequence ID" value="AOJ08607.1"/>
    <property type="molecule type" value="Genomic_DNA"/>
</dbReference>
<gene>
    <name evidence="1" type="ORF">WS71_14340</name>
</gene>